<dbReference type="EMBL" id="JBHRYN010000007">
    <property type="protein sequence ID" value="MFC3700827.1"/>
    <property type="molecule type" value="Genomic_DNA"/>
</dbReference>
<dbReference type="Gene3D" id="3.20.20.140">
    <property type="entry name" value="Metal-dependent hydrolases"/>
    <property type="match status" value="1"/>
</dbReference>
<dbReference type="GO" id="GO:0050480">
    <property type="term" value="F:imidazolonepropionase activity"/>
    <property type="evidence" value="ECO:0007669"/>
    <property type="project" value="UniProtKB-EC"/>
</dbReference>
<evidence type="ECO:0000256" key="7">
    <source>
        <dbReference type="HAMAP-Rule" id="MF_00372"/>
    </source>
</evidence>
<feature type="binding site" evidence="7">
    <location>
        <position position="85"/>
    </location>
    <ligand>
        <name>Zn(2+)</name>
        <dbReference type="ChEBI" id="CHEBI:29105"/>
    </ligand>
</feature>
<gene>
    <name evidence="7 9" type="primary">hutI</name>
    <name evidence="9" type="ORF">ACFOND_04170</name>
</gene>
<keyword evidence="2 7" id="KW-0479">Metal-binding</keyword>
<dbReference type="EC" id="3.5.2.7" evidence="1 7"/>
<organism evidence="9 10">
    <name type="scientific">Reinekea marina</name>
    <dbReference type="NCBI Taxonomy" id="1310421"/>
    <lineage>
        <taxon>Bacteria</taxon>
        <taxon>Pseudomonadati</taxon>
        <taxon>Pseudomonadota</taxon>
        <taxon>Gammaproteobacteria</taxon>
        <taxon>Oceanospirillales</taxon>
        <taxon>Saccharospirillaceae</taxon>
        <taxon>Reinekea</taxon>
    </lineage>
</organism>
<name>A0ABV7WNZ1_9GAMM</name>
<evidence type="ECO:0000256" key="4">
    <source>
        <dbReference type="ARBA" id="ARBA00022808"/>
    </source>
</evidence>
<keyword evidence="3 7" id="KW-0378">Hydrolase</keyword>
<feature type="binding site" evidence="7">
    <location>
        <position position="190"/>
    </location>
    <ligand>
        <name>4-imidazolone-5-propanoate</name>
        <dbReference type="ChEBI" id="CHEBI:77893"/>
    </ligand>
</feature>
<reference evidence="10" key="1">
    <citation type="journal article" date="2019" name="Int. J. Syst. Evol. Microbiol.">
        <title>The Global Catalogue of Microorganisms (GCM) 10K type strain sequencing project: providing services to taxonomists for standard genome sequencing and annotation.</title>
        <authorList>
            <consortium name="The Broad Institute Genomics Platform"/>
            <consortium name="The Broad Institute Genome Sequencing Center for Infectious Disease"/>
            <person name="Wu L."/>
            <person name="Ma J."/>
        </authorList>
    </citation>
    <scope>NUCLEOTIDE SEQUENCE [LARGE SCALE GENOMIC DNA]</scope>
    <source>
        <strain evidence="10">CECT 8288</strain>
    </source>
</reference>
<keyword evidence="10" id="KW-1185">Reference proteome</keyword>
<comment type="function">
    <text evidence="7">Catalyzes the hydrolytic cleavage of the carbon-nitrogen bond in imidazolone-5-propanoate to yield N-formimidoyl-L-glutamate. It is the third step in the universal histidine degradation pathway.</text>
</comment>
<feature type="binding site" evidence="7">
    <location>
        <position position="255"/>
    </location>
    <ligand>
        <name>Zn(2+)</name>
        <dbReference type="ChEBI" id="CHEBI:29105"/>
    </ligand>
</feature>
<feature type="binding site" evidence="7">
    <location>
        <position position="330"/>
    </location>
    <ligand>
        <name>Fe(3+)</name>
        <dbReference type="ChEBI" id="CHEBI:29034"/>
    </ligand>
</feature>
<comment type="subcellular location">
    <subcellularLocation>
        <location evidence="7">Cytoplasm</location>
    </subcellularLocation>
</comment>
<feature type="binding site" evidence="7">
    <location>
        <position position="332"/>
    </location>
    <ligand>
        <name>N-formimidoyl-L-glutamate</name>
        <dbReference type="ChEBI" id="CHEBI:58928"/>
    </ligand>
</feature>
<dbReference type="InterPro" id="IPR011059">
    <property type="entry name" value="Metal-dep_hydrolase_composite"/>
</dbReference>
<feature type="domain" description="Amidohydrolase-related" evidence="8">
    <location>
        <begin position="77"/>
        <end position="392"/>
    </location>
</feature>
<evidence type="ECO:0000256" key="6">
    <source>
        <dbReference type="ARBA" id="ARBA00023004"/>
    </source>
</evidence>
<feature type="binding site" evidence="7">
    <location>
        <position position="94"/>
    </location>
    <ligand>
        <name>4-imidazolone-5-propanoate</name>
        <dbReference type="ChEBI" id="CHEBI:77893"/>
    </ligand>
</feature>
<proteinExistence type="inferred from homology"/>
<accession>A0ABV7WNZ1</accession>
<comment type="caution">
    <text evidence="9">The sequence shown here is derived from an EMBL/GenBank/DDBJ whole genome shotgun (WGS) entry which is preliminary data.</text>
</comment>
<evidence type="ECO:0000259" key="8">
    <source>
        <dbReference type="Pfam" id="PF01979"/>
    </source>
</evidence>
<keyword evidence="4 7" id="KW-0369">Histidine metabolism</keyword>
<feature type="binding site" evidence="7">
    <location>
        <position position="87"/>
    </location>
    <ligand>
        <name>Fe(3+)</name>
        <dbReference type="ChEBI" id="CHEBI:29034"/>
    </ligand>
</feature>
<evidence type="ECO:0000313" key="10">
    <source>
        <dbReference type="Proteomes" id="UP001595710"/>
    </source>
</evidence>
<dbReference type="SUPFAM" id="SSF51338">
    <property type="entry name" value="Composite domain of metallo-dependent hydrolases"/>
    <property type="match status" value="1"/>
</dbReference>
<feature type="binding site" evidence="7">
    <location>
        <position position="87"/>
    </location>
    <ligand>
        <name>Zn(2+)</name>
        <dbReference type="ChEBI" id="CHEBI:29105"/>
    </ligand>
</feature>
<comment type="cofactor">
    <cofactor evidence="7">
        <name>Zn(2+)</name>
        <dbReference type="ChEBI" id="CHEBI:29105"/>
    </cofactor>
    <cofactor evidence="7">
        <name>Fe(3+)</name>
        <dbReference type="ChEBI" id="CHEBI:29034"/>
    </cofactor>
    <text evidence="7">Binds 1 zinc or iron ion per subunit.</text>
</comment>
<comment type="catalytic activity">
    <reaction evidence="7">
        <text>4-imidazolone-5-propanoate + H2O = N-formimidoyl-L-glutamate</text>
        <dbReference type="Rhea" id="RHEA:23660"/>
        <dbReference type="ChEBI" id="CHEBI:15377"/>
        <dbReference type="ChEBI" id="CHEBI:58928"/>
        <dbReference type="ChEBI" id="CHEBI:77893"/>
        <dbReference type="EC" id="3.5.2.7"/>
    </reaction>
</comment>
<dbReference type="InterPro" id="IPR005920">
    <property type="entry name" value="HutI"/>
</dbReference>
<feature type="binding site" evidence="7">
    <location>
        <position position="255"/>
    </location>
    <ligand>
        <name>Fe(3+)</name>
        <dbReference type="ChEBI" id="CHEBI:29034"/>
    </ligand>
</feature>
<dbReference type="NCBIfam" id="TIGR01224">
    <property type="entry name" value="hutI"/>
    <property type="match status" value="1"/>
</dbReference>
<evidence type="ECO:0000256" key="1">
    <source>
        <dbReference type="ARBA" id="ARBA00012864"/>
    </source>
</evidence>
<dbReference type="Gene3D" id="2.30.40.10">
    <property type="entry name" value="Urease, subunit C, domain 1"/>
    <property type="match status" value="1"/>
</dbReference>
<keyword evidence="7" id="KW-0963">Cytoplasm</keyword>
<sequence>MANLVNTAQPIQADGVVHNVNVITPARENTIDNTQGWSVLENATVAWQNGKFVYVGTSQSEPKFESTQTIDGQQQWLTPGLIDCHTHLVYGGNRAGEFEQLQQGVRYEDIAKAGGGIKSTVAATRTQSEDELYASAVQRLIPLINEGVTTVEIKSGYGLNIDTELKMLRVSKRIGEQLPVTVSATCLAAHAVPLEYQGKADDYLTLIIEELLPKVKQENLAQAVDVFCESIGFSAEQSKRLFAAAKALGFAIKGHVEQLSDSQGTEAVCAFQGWSADHVEYVNEAQVQQMASADVTAVILPGAYYYLKETQKPPIELFRKHQVNMAIATDLNPGSSPLGSLLTAANFGCVLFGFTPAEAFNGITQNAAKALGLANSKGKIAVGYDADCLLFQCEHPRQLIHEINLHRPTLSWHQGKERAPL</sequence>
<dbReference type="InterPro" id="IPR006680">
    <property type="entry name" value="Amidohydro-rel"/>
</dbReference>
<dbReference type="PANTHER" id="PTHR42752:SF1">
    <property type="entry name" value="IMIDAZOLONEPROPIONASE-RELATED"/>
    <property type="match status" value="1"/>
</dbReference>
<feature type="binding site" evidence="7">
    <location>
        <position position="85"/>
    </location>
    <ligand>
        <name>Fe(3+)</name>
        <dbReference type="ChEBI" id="CHEBI:29034"/>
    </ligand>
</feature>
<dbReference type="Proteomes" id="UP001595710">
    <property type="component" value="Unassembled WGS sequence"/>
</dbReference>
<feature type="binding site" evidence="7">
    <location>
        <position position="330"/>
    </location>
    <ligand>
        <name>Zn(2+)</name>
        <dbReference type="ChEBI" id="CHEBI:29105"/>
    </ligand>
</feature>
<keyword evidence="5 7" id="KW-0862">Zinc</keyword>
<protein>
    <recommendedName>
        <fullName evidence="1 7">Imidazolonepropionase</fullName>
        <ecNumber evidence="1 7">3.5.2.7</ecNumber>
    </recommendedName>
    <alternativeName>
        <fullName evidence="7">Imidazolone-5-propionate hydrolase</fullName>
    </alternativeName>
</protein>
<dbReference type="HAMAP" id="MF_00372">
    <property type="entry name" value="HutI"/>
    <property type="match status" value="1"/>
</dbReference>
<feature type="binding site" evidence="7">
    <location>
        <position position="157"/>
    </location>
    <ligand>
        <name>4-imidazolone-5-propanoate</name>
        <dbReference type="ChEBI" id="CHEBI:77893"/>
    </ligand>
</feature>
<dbReference type="SUPFAM" id="SSF51556">
    <property type="entry name" value="Metallo-dependent hydrolases"/>
    <property type="match status" value="1"/>
</dbReference>
<feature type="binding site" evidence="7">
    <location>
        <position position="157"/>
    </location>
    <ligand>
        <name>N-formimidoyl-L-glutamate</name>
        <dbReference type="ChEBI" id="CHEBI:58928"/>
    </ligand>
</feature>
<dbReference type="Pfam" id="PF01979">
    <property type="entry name" value="Amidohydro_1"/>
    <property type="match status" value="1"/>
</dbReference>
<comment type="similarity">
    <text evidence="7">Belongs to the metallo-dependent hydrolases superfamily. HutI family.</text>
</comment>
<comment type="pathway">
    <text evidence="7">Amino-acid degradation; L-histidine degradation into L-glutamate; N-formimidoyl-L-glutamate from L-histidine: step 3/3.</text>
</comment>
<evidence type="ECO:0000256" key="5">
    <source>
        <dbReference type="ARBA" id="ARBA00022833"/>
    </source>
</evidence>
<feature type="binding site" evidence="7">
    <location>
        <position position="335"/>
    </location>
    <ligand>
        <name>4-imidazolone-5-propanoate</name>
        <dbReference type="ChEBI" id="CHEBI:77893"/>
    </ligand>
</feature>
<evidence type="ECO:0000256" key="2">
    <source>
        <dbReference type="ARBA" id="ARBA00022723"/>
    </source>
</evidence>
<evidence type="ECO:0000256" key="3">
    <source>
        <dbReference type="ARBA" id="ARBA00022801"/>
    </source>
</evidence>
<dbReference type="InterPro" id="IPR032466">
    <property type="entry name" value="Metal_Hydrolase"/>
</dbReference>
<dbReference type="PANTHER" id="PTHR42752">
    <property type="entry name" value="IMIDAZOLONEPROPIONASE"/>
    <property type="match status" value="1"/>
</dbReference>
<feature type="binding site" evidence="7">
    <location>
        <position position="258"/>
    </location>
    <ligand>
        <name>4-imidazolone-5-propanoate</name>
        <dbReference type="ChEBI" id="CHEBI:77893"/>
    </ligand>
</feature>
<feature type="binding site" evidence="7">
    <location>
        <position position="334"/>
    </location>
    <ligand>
        <name>N-formimidoyl-L-glutamate</name>
        <dbReference type="ChEBI" id="CHEBI:58928"/>
    </ligand>
</feature>
<evidence type="ECO:0000313" key="9">
    <source>
        <dbReference type="EMBL" id="MFC3700827.1"/>
    </source>
</evidence>
<keyword evidence="6 7" id="KW-0408">Iron</keyword>